<evidence type="ECO:0000313" key="2">
    <source>
        <dbReference type="Proteomes" id="UP000760494"/>
    </source>
</evidence>
<comment type="caution">
    <text evidence="1">The sequence shown here is derived from an EMBL/GenBank/DDBJ whole genome shotgun (WGS) entry which is preliminary data.</text>
</comment>
<reference evidence="1" key="1">
    <citation type="submission" date="2019-05" db="EMBL/GenBank/DDBJ databases">
        <authorList>
            <person name="Piombo E."/>
        </authorList>
    </citation>
    <scope>NUCLEOTIDE SEQUENCE</scope>
    <source>
        <strain evidence="1">C2S</strain>
    </source>
</reference>
<dbReference type="Proteomes" id="UP000760494">
    <property type="component" value="Unassembled WGS sequence"/>
</dbReference>
<dbReference type="EMBL" id="CABFJX010000046">
    <property type="protein sequence ID" value="VTT60356.1"/>
    <property type="molecule type" value="Genomic_DNA"/>
</dbReference>
<proteinExistence type="predicted"/>
<accession>A0A2H3RUM2</accession>
<sequence>MHSNEFSYNSYFIHEKDLKYVPPYLKDVPETPNEVEYRTSGSWPTWIEGKLLRIGEGRFTNPFSQQSHQHPVT</sequence>
<name>A0A2H3RUM2_FUSFU</name>
<evidence type="ECO:0000313" key="1">
    <source>
        <dbReference type="EMBL" id="VTT60356.1"/>
    </source>
</evidence>
<organism evidence="1 2">
    <name type="scientific">Fusarium fujikuroi</name>
    <name type="common">Bakanae and foot rot disease fungus</name>
    <name type="synonym">Gibberella fujikuroi</name>
    <dbReference type="NCBI Taxonomy" id="5127"/>
    <lineage>
        <taxon>Eukaryota</taxon>
        <taxon>Fungi</taxon>
        <taxon>Dikarya</taxon>
        <taxon>Ascomycota</taxon>
        <taxon>Pezizomycotina</taxon>
        <taxon>Sordariomycetes</taxon>
        <taxon>Hypocreomycetidae</taxon>
        <taxon>Hypocreales</taxon>
        <taxon>Nectriaceae</taxon>
        <taxon>Fusarium</taxon>
        <taxon>Fusarium fujikuroi species complex</taxon>
    </lineage>
</organism>
<gene>
    <name evidence="1" type="ORF">C2S_4071</name>
</gene>
<dbReference type="AlphaFoldDB" id="A0A2H3RUM2"/>
<dbReference type="OrthoDB" id="407010at2759"/>
<protein>
    <submittedName>
        <fullName evidence="1">Uncharacterized protein</fullName>
    </submittedName>
</protein>